<dbReference type="RefSeq" id="WP_012295302.1">
    <property type="nucleotide sequence ID" value="NZ_JANTOO010000014.1"/>
</dbReference>
<dbReference type="EMBL" id="JANTOO010000014">
    <property type="protein sequence ID" value="MCS1397513.1"/>
    <property type="molecule type" value="Genomic_DNA"/>
</dbReference>
<dbReference type="InterPro" id="IPR006524">
    <property type="entry name" value="ArpU-like"/>
</dbReference>
<comment type="caution">
    <text evidence="1">The sequence shown here is derived from an EMBL/GenBank/DDBJ whole genome shotgun (WGS) entry which is preliminary data.</text>
</comment>
<proteinExistence type="predicted"/>
<keyword evidence="2" id="KW-1185">Reference proteome</keyword>
<evidence type="ECO:0000313" key="2">
    <source>
        <dbReference type="Proteomes" id="UP001525021"/>
    </source>
</evidence>
<protein>
    <submittedName>
        <fullName evidence="1">ArpU family transcriptional regulator</fullName>
    </submittedName>
</protein>
<accession>A0ABT2DRH3</accession>
<dbReference type="NCBIfam" id="TIGR01637">
    <property type="entry name" value="phage_arpU"/>
    <property type="match status" value="1"/>
</dbReference>
<name>A0ABT2DRH3_9BACI</name>
<evidence type="ECO:0000313" key="1">
    <source>
        <dbReference type="EMBL" id="MCS1397513.1"/>
    </source>
</evidence>
<gene>
    <name evidence="1" type="ORF">NXZ79_15890</name>
</gene>
<dbReference type="Proteomes" id="UP001525021">
    <property type="component" value="Unassembled WGS sequence"/>
</dbReference>
<sequence length="155" mass="17946">MKGWPQPMKDLLQNIDGQATQQAIEATLRQYRTFSLTTPDEFMPAITAKYTLEMPTFSNIKQSSVETAAIISVDHFRECERFFTWFNCGLSKLTVMERKLITLAYLDIEPMYNYEICLELSVSERKFYRVRTQALYKLALALGKIVYQAHEVVGP</sequence>
<reference evidence="1 2" key="1">
    <citation type="submission" date="2022-08" db="EMBL/GenBank/DDBJ databases">
        <title>Lysinibacillus sequencing.</title>
        <authorList>
            <person name="Dunlap C."/>
        </authorList>
    </citation>
    <scope>NUCLEOTIDE SEQUENCE [LARGE SCALE GENOMIC DNA]</scope>
    <source>
        <strain evidence="1 2">PB211</strain>
    </source>
</reference>
<organism evidence="1 2">
    <name type="scientific">Lysinibacillus pinottii</name>
    <dbReference type="NCBI Taxonomy" id="2973932"/>
    <lineage>
        <taxon>Bacteria</taxon>
        <taxon>Bacillati</taxon>
        <taxon>Bacillota</taxon>
        <taxon>Bacilli</taxon>
        <taxon>Bacillales</taxon>
        <taxon>Bacillaceae</taxon>
        <taxon>Lysinibacillus</taxon>
    </lineage>
</organism>